<reference evidence="2" key="1">
    <citation type="journal article" date="2020" name="J Insects Food Feed">
        <title>The yellow mealworm (Tenebrio molitor) genome: a resource for the emerging insects as food and feed industry.</title>
        <authorList>
            <person name="Eriksson T."/>
            <person name="Andere A."/>
            <person name="Kelstrup H."/>
            <person name="Emery V."/>
            <person name="Picard C."/>
        </authorList>
    </citation>
    <scope>NUCLEOTIDE SEQUENCE</scope>
    <source>
        <strain evidence="2">Stoneville</strain>
        <tissue evidence="2">Whole head</tissue>
    </source>
</reference>
<dbReference type="AlphaFoldDB" id="A0A8J6LKX2"/>
<sequence length="112" mass="11959">MSLYFLGSRVFFGSAPCLMAATCPDRELNARRNFSSAAAFVDVNTPVPCAPANDPSKARIRKRKSGGERAIGDALPAAHLPPVGVRELQEKRPQSDGSEESRAATLHAADVH</sequence>
<name>A0A8J6LKX2_TENMO</name>
<evidence type="ECO:0000313" key="3">
    <source>
        <dbReference type="Proteomes" id="UP000719412"/>
    </source>
</evidence>
<gene>
    <name evidence="2" type="ORF">GEV33_005975</name>
</gene>
<protein>
    <submittedName>
        <fullName evidence="2">Uncharacterized protein</fullName>
    </submittedName>
</protein>
<dbReference type="Proteomes" id="UP000719412">
    <property type="component" value="Unassembled WGS sequence"/>
</dbReference>
<feature type="region of interest" description="Disordered" evidence="1">
    <location>
        <begin position="88"/>
        <end position="112"/>
    </location>
</feature>
<reference evidence="2" key="2">
    <citation type="submission" date="2021-08" db="EMBL/GenBank/DDBJ databases">
        <authorList>
            <person name="Eriksson T."/>
        </authorList>
    </citation>
    <scope>NUCLEOTIDE SEQUENCE</scope>
    <source>
        <strain evidence="2">Stoneville</strain>
        <tissue evidence="2">Whole head</tissue>
    </source>
</reference>
<feature type="compositionally biased region" description="Basic and acidic residues" evidence="1">
    <location>
        <begin position="88"/>
        <end position="102"/>
    </location>
</feature>
<dbReference type="EMBL" id="JABDTM020020883">
    <property type="protein sequence ID" value="KAH0816816.1"/>
    <property type="molecule type" value="Genomic_DNA"/>
</dbReference>
<proteinExistence type="predicted"/>
<evidence type="ECO:0000256" key="1">
    <source>
        <dbReference type="SAM" id="MobiDB-lite"/>
    </source>
</evidence>
<comment type="caution">
    <text evidence="2">The sequence shown here is derived from an EMBL/GenBank/DDBJ whole genome shotgun (WGS) entry which is preliminary data.</text>
</comment>
<organism evidence="2 3">
    <name type="scientific">Tenebrio molitor</name>
    <name type="common">Yellow mealworm beetle</name>
    <dbReference type="NCBI Taxonomy" id="7067"/>
    <lineage>
        <taxon>Eukaryota</taxon>
        <taxon>Metazoa</taxon>
        <taxon>Ecdysozoa</taxon>
        <taxon>Arthropoda</taxon>
        <taxon>Hexapoda</taxon>
        <taxon>Insecta</taxon>
        <taxon>Pterygota</taxon>
        <taxon>Neoptera</taxon>
        <taxon>Endopterygota</taxon>
        <taxon>Coleoptera</taxon>
        <taxon>Polyphaga</taxon>
        <taxon>Cucujiformia</taxon>
        <taxon>Tenebrionidae</taxon>
        <taxon>Tenebrio</taxon>
    </lineage>
</organism>
<evidence type="ECO:0000313" key="2">
    <source>
        <dbReference type="EMBL" id="KAH0816816.1"/>
    </source>
</evidence>
<keyword evidence="3" id="KW-1185">Reference proteome</keyword>
<accession>A0A8J6LKX2</accession>